<dbReference type="InterPro" id="IPR027417">
    <property type="entry name" value="P-loop_NTPase"/>
</dbReference>
<dbReference type="InterPro" id="IPR005702">
    <property type="entry name" value="Wzc-like_C"/>
</dbReference>
<dbReference type="GO" id="GO:0004715">
    <property type="term" value="F:non-membrane spanning protein tyrosine kinase activity"/>
    <property type="evidence" value="ECO:0007669"/>
    <property type="project" value="UniProtKB-EC"/>
</dbReference>
<dbReference type="EMBL" id="WTYF01000004">
    <property type="protein sequence ID" value="MXO50654.1"/>
    <property type="molecule type" value="Genomic_DNA"/>
</dbReference>
<accession>A0A844XYD8</accession>
<evidence type="ECO:0000256" key="16">
    <source>
        <dbReference type="SAM" id="Coils"/>
    </source>
</evidence>
<feature type="transmembrane region" description="Helical" evidence="17">
    <location>
        <begin position="46"/>
        <end position="68"/>
    </location>
</feature>
<feature type="coiled-coil region" evidence="16">
    <location>
        <begin position="209"/>
        <end position="243"/>
    </location>
</feature>
<keyword evidence="6" id="KW-0997">Cell inner membrane</keyword>
<evidence type="ECO:0000256" key="11">
    <source>
        <dbReference type="ARBA" id="ARBA00022840"/>
    </source>
</evidence>
<evidence type="ECO:0000256" key="5">
    <source>
        <dbReference type="ARBA" id="ARBA00022475"/>
    </source>
</evidence>
<keyword evidence="8 17" id="KW-0812">Transmembrane</keyword>
<evidence type="ECO:0000256" key="14">
    <source>
        <dbReference type="ARBA" id="ARBA00023137"/>
    </source>
</evidence>
<sequence>MYSLASSSAMDPSQEVVILPPGDHAYGAPAARTLDFRRLVGSLWQYRLLIAGIVAAFLLLGIAVTFLMTPKYTASATIQIDQEEQRILDAEDQAASAAYQDADRFLQTNVDVLRSRRMAERVAEEMGLFDNDDFLELMNVDPPGEDEANPELARRDEVLETIEDNLGISLPQDSRVVRVSFTSPDPAFSAQFANTFVASYLRYNIERRLDKTAYARDFLSRQLEEARERLQNAEREANDYARNTGLVRLPSTTPGGADTTITTIDLGRYNDALAQARTDRIAAESRWNSVAKAPDYAIAEALQNNAMQDLIAERARVQSLLEAELAVKQPTHPTVIPLQKQLDEYDAQISRLAAGVRASIRDAYRIAAQRESELQGRVNSLKGDTQAERDRSVQLNTLTREVETSRELYDGFLQRFRTLSAEANITSNNVQQIDIAQQPMEPSSPNLLLNLLLSLIAGVGVAGLVIFLREQMDDRLRTADELEQKLGLKLLGITPALKDGESPIEALEDRKAPLTESFYSLRTALQFAVPSGLPPRMLVTSTRQGEGKSSTAFGIAKTMADGGKRVLLIDCDLRRPSVHRAIGTDNDTGLVTVLTTDAPLSSVVRKTDIETFGAVTSGPLPMNPSDLLASHAFVNLLATIEDQYDLVVLDAPPVMGLADAPILSAIPNTATVFVVEAEDSHRGAARNALRRLSSAGANVVGGVFTQFDFAKAKRLGLGGGTDYSYSYYEYGS</sequence>
<evidence type="ECO:0000256" key="13">
    <source>
        <dbReference type="ARBA" id="ARBA00023136"/>
    </source>
</evidence>
<evidence type="ECO:0000256" key="4">
    <source>
        <dbReference type="ARBA" id="ARBA00011903"/>
    </source>
</evidence>
<evidence type="ECO:0000256" key="3">
    <source>
        <dbReference type="ARBA" id="ARBA00008883"/>
    </source>
</evidence>
<dbReference type="EC" id="2.7.10.2" evidence="4"/>
<dbReference type="InterPro" id="IPR025669">
    <property type="entry name" value="AAA_dom"/>
</dbReference>
<evidence type="ECO:0000256" key="9">
    <source>
        <dbReference type="ARBA" id="ARBA00022741"/>
    </source>
</evidence>
<feature type="domain" description="KA1" evidence="18">
    <location>
        <begin position="3"/>
        <end position="59"/>
    </location>
</feature>
<gene>
    <name evidence="19" type="ORF">GRI42_04970</name>
</gene>
<keyword evidence="9" id="KW-0547">Nucleotide-binding</keyword>
<dbReference type="PANTHER" id="PTHR32309">
    <property type="entry name" value="TYROSINE-PROTEIN KINASE"/>
    <property type="match status" value="1"/>
</dbReference>
<dbReference type="Gene3D" id="3.40.50.300">
    <property type="entry name" value="P-loop containing nucleotide triphosphate hydrolases"/>
    <property type="match status" value="1"/>
</dbReference>
<keyword evidence="5" id="KW-1003">Cell membrane</keyword>
<dbReference type="PROSITE" id="PS50032">
    <property type="entry name" value="KA1"/>
    <property type="match status" value="1"/>
</dbReference>
<keyword evidence="11" id="KW-0067">ATP-binding</keyword>
<evidence type="ECO:0000256" key="6">
    <source>
        <dbReference type="ARBA" id="ARBA00022519"/>
    </source>
</evidence>
<keyword evidence="12 17" id="KW-1133">Transmembrane helix</keyword>
<dbReference type="PANTHER" id="PTHR32309:SF13">
    <property type="entry name" value="FERRIC ENTEROBACTIN TRANSPORT PROTEIN FEPE"/>
    <property type="match status" value="1"/>
</dbReference>
<evidence type="ECO:0000256" key="17">
    <source>
        <dbReference type="SAM" id="Phobius"/>
    </source>
</evidence>
<dbReference type="CDD" id="cd05387">
    <property type="entry name" value="BY-kinase"/>
    <property type="match status" value="1"/>
</dbReference>
<dbReference type="InterPro" id="IPR050445">
    <property type="entry name" value="Bact_polysacc_biosynth/exp"/>
</dbReference>
<reference evidence="19 20" key="1">
    <citation type="submission" date="2019-12" db="EMBL/GenBank/DDBJ databases">
        <title>Genomic-based taxomic classification of the family Erythrobacteraceae.</title>
        <authorList>
            <person name="Xu L."/>
        </authorList>
    </citation>
    <scope>NUCLEOTIDE SEQUENCE [LARGE SCALE GENOMIC DNA]</scope>
    <source>
        <strain evidence="19 20">DSM 16225</strain>
    </source>
</reference>
<evidence type="ECO:0000313" key="20">
    <source>
        <dbReference type="Proteomes" id="UP000444185"/>
    </source>
</evidence>
<dbReference type="GO" id="GO:0005886">
    <property type="term" value="C:plasma membrane"/>
    <property type="evidence" value="ECO:0007669"/>
    <property type="project" value="UniProtKB-SubCell"/>
</dbReference>
<proteinExistence type="inferred from homology"/>
<evidence type="ECO:0000256" key="2">
    <source>
        <dbReference type="ARBA" id="ARBA00007316"/>
    </source>
</evidence>
<comment type="catalytic activity">
    <reaction evidence="15">
        <text>L-tyrosyl-[protein] + ATP = O-phospho-L-tyrosyl-[protein] + ADP + H(+)</text>
        <dbReference type="Rhea" id="RHEA:10596"/>
        <dbReference type="Rhea" id="RHEA-COMP:10136"/>
        <dbReference type="Rhea" id="RHEA-COMP:20101"/>
        <dbReference type="ChEBI" id="CHEBI:15378"/>
        <dbReference type="ChEBI" id="CHEBI:30616"/>
        <dbReference type="ChEBI" id="CHEBI:46858"/>
        <dbReference type="ChEBI" id="CHEBI:61978"/>
        <dbReference type="ChEBI" id="CHEBI:456216"/>
        <dbReference type="EC" id="2.7.10.2"/>
    </reaction>
</comment>
<comment type="caution">
    <text evidence="19">The sequence shown here is derived from an EMBL/GenBank/DDBJ whole genome shotgun (WGS) entry which is preliminary data.</text>
</comment>
<feature type="transmembrane region" description="Helical" evidence="17">
    <location>
        <begin position="447"/>
        <end position="468"/>
    </location>
</feature>
<comment type="similarity">
    <text evidence="2">Belongs to the CpsD/CapB family.</text>
</comment>
<evidence type="ECO:0000256" key="8">
    <source>
        <dbReference type="ARBA" id="ARBA00022692"/>
    </source>
</evidence>
<dbReference type="SUPFAM" id="SSF52540">
    <property type="entry name" value="P-loop containing nucleoside triphosphate hydrolases"/>
    <property type="match status" value="1"/>
</dbReference>
<dbReference type="InterPro" id="IPR003856">
    <property type="entry name" value="LPS_length_determ_N"/>
</dbReference>
<dbReference type="InterPro" id="IPR032807">
    <property type="entry name" value="GNVR"/>
</dbReference>
<keyword evidence="16" id="KW-0175">Coiled coil</keyword>
<evidence type="ECO:0000313" key="19">
    <source>
        <dbReference type="EMBL" id="MXO50654.1"/>
    </source>
</evidence>
<name>A0A844XYD8_9SPHN</name>
<keyword evidence="7 19" id="KW-0808">Transferase</keyword>
<dbReference type="Proteomes" id="UP000444185">
    <property type="component" value="Unassembled WGS sequence"/>
</dbReference>
<protein>
    <recommendedName>
        <fullName evidence="4">non-specific protein-tyrosine kinase</fullName>
        <ecNumber evidence="4">2.7.10.2</ecNumber>
    </recommendedName>
</protein>
<evidence type="ECO:0000256" key="7">
    <source>
        <dbReference type="ARBA" id="ARBA00022679"/>
    </source>
</evidence>
<dbReference type="Pfam" id="PF13614">
    <property type="entry name" value="AAA_31"/>
    <property type="match status" value="1"/>
</dbReference>
<evidence type="ECO:0000259" key="18">
    <source>
        <dbReference type="PROSITE" id="PS50032"/>
    </source>
</evidence>
<comment type="similarity">
    <text evidence="3">Belongs to the etk/wzc family.</text>
</comment>
<keyword evidence="14" id="KW-0829">Tyrosine-protein kinase</keyword>
<evidence type="ECO:0000256" key="15">
    <source>
        <dbReference type="ARBA" id="ARBA00051245"/>
    </source>
</evidence>
<dbReference type="GO" id="GO:0005524">
    <property type="term" value="F:ATP binding"/>
    <property type="evidence" value="ECO:0007669"/>
    <property type="project" value="UniProtKB-KW"/>
</dbReference>
<evidence type="ECO:0000256" key="1">
    <source>
        <dbReference type="ARBA" id="ARBA00004429"/>
    </source>
</evidence>
<dbReference type="InterPro" id="IPR001772">
    <property type="entry name" value="KA1_dom"/>
</dbReference>
<keyword evidence="10 19" id="KW-0418">Kinase</keyword>
<dbReference type="Pfam" id="PF13807">
    <property type="entry name" value="GNVR"/>
    <property type="match status" value="1"/>
</dbReference>
<dbReference type="NCBIfam" id="TIGR01007">
    <property type="entry name" value="eps_fam"/>
    <property type="match status" value="1"/>
</dbReference>
<evidence type="ECO:0000256" key="10">
    <source>
        <dbReference type="ARBA" id="ARBA00022777"/>
    </source>
</evidence>
<keyword evidence="13 17" id="KW-0472">Membrane</keyword>
<keyword evidence="20" id="KW-1185">Reference proteome</keyword>
<organism evidence="19 20">
    <name type="scientific">Qipengyuania gaetbuli</name>
    <dbReference type="NCBI Taxonomy" id="266952"/>
    <lineage>
        <taxon>Bacteria</taxon>
        <taxon>Pseudomonadati</taxon>
        <taxon>Pseudomonadota</taxon>
        <taxon>Alphaproteobacteria</taxon>
        <taxon>Sphingomonadales</taxon>
        <taxon>Erythrobacteraceae</taxon>
        <taxon>Qipengyuania</taxon>
    </lineage>
</organism>
<dbReference type="AlphaFoldDB" id="A0A844XYD8"/>
<dbReference type="Pfam" id="PF02706">
    <property type="entry name" value="Wzz"/>
    <property type="match status" value="1"/>
</dbReference>
<feature type="coiled-coil region" evidence="16">
    <location>
        <begin position="73"/>
        <end position="100"/>
    </location>
</feature>
<comment type="subcellular location">
    <subcellularLocation>
        <location evidence="1">Cell inner membrane</location>
        <topology evidence="1">Multi-pass membrane protein</topology>
    </subcellularLocation>
</comment>
<evidence type="ECO:0000256" key="12">
    <source>
        <dbReference type="ARBA" id="ARBA00022989"/>
    </source>
</evidence>